<dbReference type="KEGG" id="aab:A4R43_01330"/>
<dbReference type="Gene3D" id="1.25.10.10">
    <property type="entry name" value="Leucine-rich Repeat Variant"/>
    <property type="match status" value="2"/>
</dbReference>
<dbReference type="OrthoDB" id="3956686at2"/>
<proteinExistence type="predicted"/>
<sequence>MSDLIEHLEYWRTGEDGGESLRDEAIAALKARGPKVVPVLVKRLEGLLGTPPGHRHELKGGLVEALHRLGDRRAGPVLTASLADDACAWGAALALKDIHHQGAVPALLDALARAVPNGSMVGDYLDTLRSYQVSPAKVENRFHAEVSPQGRANLMEVLAGLAADGAVDASTFARAAGDPTREVRWAVADGLLASWRGPDPDAEEALLLLALDEEESVSWRAVRALEKIRNGPDTGDGILPHYLLTPSIYASAIRQAATRQESERAPALVAGLERVARTQPVATQGIREVITRVPEPPVVELYVALELLPPLKARLTRDDPMGLLRPLHTLSSHADAGVARRAKAALRSGNLLFSQMVREDGALAEEATGIFEAVAGANDRARFERYAESRPQPPRPKRRLLFWRR</sequence>
<dbReference type="InterPro" id="IPR016024">
    <property type="entry name" value="ARM-type_fold"/>
</dbReference>
<gene>
    <name evidence="1" type="ORF">A4R43_01330</name>
</gene>
<evidence type="ECO:0000313" key="2">
    <source>
        <dbReference type="Proteomes" id="UP000250434"/>
    </source>
</evidence>
<evidence type="ECO:0008006" key="3">
    <source>
        <dbReference type="Google" id="ProtNLM"/>
    </source>
</evidence>
<dbReference type="AlphaFoldDB" id="A0A344KZV4"/>
<name>A0A344KZV4_9PSEU</name>
<dbReference type="SUPFAM" id="SSF48371">
    <property type="entry name" value="ARM repeat"/>
    <property type="match status" value="1"/>
</dbReference>
<dbReference type="EMBL" id="CP015163">
    <property type="protein sequence ID" value="AXB41328.1"/>
    <property type="molecule type" value="Genomic_DNA"/>
</dbReference>
<dbReference type="InterPro" id="IPR011989">
    <property type="entry name" value="ARM-like"/>
</dbReference>
<accession>A0A344KZV4</accession>
<evidence type="ECO:0000313" key="1">
    <source>
        <dbReference type="EMBL" id="AXB41328.1"/>
    </source>
</evidence>
<keyword evidence="2" id="KW-1185">Reference proteome</keyword>
<reference evidence="1 2" key="1">
    <citation type="submission" date="2016-04" db="EMBL/GenBank/DDBJ databases">
        <title>Complete genome sequence and analysis of deep-sea sediment isolate, Amycolatopsis sp. WP1.</title>
        <authorList>
            <person name="Wang H."/>
            <person name="Chen S."/>
            <person name="Wu Q."/>
        </authorList>
    </citation>
    <scope>NUCLEOTIDE SEQUENCE [LARGE SCALE GENOMIC DNA]</scope>
    <source>
        <strain evidence="1 2">WP1</strain>
    </source>
</reference>
<dbReference type="Proteomes" id="UP000250434">
    <property type="component" value="Chromosome"/>
</dbReference>
<protein>
    <recommendedName>
        <fullName evidence="3">PBS lyase</fullName>
    </recommendedName>
</protein>
<organism evidence="1 2">
    <name type="scientific">Amycolatopsis albispora</name>
    <dbReference type="NCBI Taxonomy" id="1804986"/>
    <lineage>
        <taxon>Bacteria</taxon>
        <taxon>Bacillati</taxon>
        <taxon>Actinomycetota</taxon>
        <taxon>Actinomycetes</taxon>
        <taxon>Pseudonocardiales</taxon>
        <taxon>Pseudonocardiaceae</taxon>
        <taxon>Amycolatopsis</taxon>
    </lineage>
</organism>